<dbReference type="RefSeq" id="WP_087668699.1">
    <property type="nucleotide sequence ID" value="NZ_FCNW02000021.1"/>
</dbReference>
<evidence type="ECO:0000313" key="10">
    <source>
        <dbReference type="Proteomes" id="UP000054977"/>
    </source>
</evidence>
<dbReference type="PANTHER" id="PTHR43884:SF12">
    <property type="entry name" value="ISOVALERYL-COA DEHYDROGENASE, MITOCHONDRIAL-RELATED"/>
    <property type="match status" value="1"/>
</dbReference>
<evidence type="ECO:0000256" key="1">
    <source>
        <dbReference type="ARBA" id="ARBA00001974"/>
    </source>
</evidence>
<evidence type="ECO:0000256" key="4">
    <source>
        <dbReference type="ARBA" id="ARBA00022827"/>
    </source>
</evidence>
<dbReference type="Gene3D" id="1.20.140.10">
    <property type="entry name" value="Butyryl-CoA Dehydrogenase, subunit A, domain 3"/>
    <property type="match status" value="1"/>
</dbReference>
<keyword evidence="4" id="KW-0274">FAD</keyword>
<dbReference type="Gene3D" id="1.10.540.10">
    <property type="entry name" value="Acyl-CoA dehydrogenase/oxidase, N-terminal domain"/>
    <property type="match status" value="1"/>
</dbReference>
<dbReference type="GO" id="GO:0050660">
    <property type="term" value="F:flavin adenine dinucleotide binding"/>
    <property type="evidence" value="ECO:0007669"/>
    <property type="project" value="InterPro"/>
</dbReference>
<dbReference type="Pfam" id="PF02771">
    <property type="entry name" value="Acyl-CoA_dh_N"/>
    <property type="match status" value="1"/>
</dbReference>
<keyword evidence="3" id="KW-0285">Flavoprotein</keyword>
<dbReference type="STRING" id="326474.AWB65_03906"/>
<organism evidence="9 10">
    <name type="scientific">Caballeronia humi</name>
    <dbReference type="NCBI Taxonomy" id="326474"/>
    <lineage>
        <taxon>Bacteria</taxon>
        <taxon>Pseudomonadati</taxon>
        <taxon>Pseudomonadota</taxon>
        <taxon>Betaproteobacteria</taxon>
        <taxon>Burkholderiales</taxon>
        <taxon>Burkholderiaceae</taxon>
        <taxon>Caballeronia</taxon>
    </lineage>
</organism>
<dbReference type="AlphaFoldDB" id="A0A158HWM7"/>
<protein>
    <submittedName>
        <fullName evidence="9">Acyl-CoA dehydrogenase</fullName>
    </submittedName>
</protein>
<evidence type="ECO:0000256" key="3">
    <source>
        <dbReference type="ARBA" id="ARBA00022630"/>
    </source>
</evidence>
<dbReference type="InterPro" id="IPR009075">
    <property type="entry name" value="AcylCo_DH/oxidase_C"/>
</dbReference>
<sequence length="391" mass="43183">MATVDIDHAQDAEENEALILDMLERFLKSEVKPYVHALEAADEYPHEIVEKMKEMGLFGCLIAPEYGGLGLSTSTYAKIIDRMAAVWMSVSGIINSHVIMAMTVQRNGTEEQKREFLPRMATGELRGGIGLTEPDCGTDLQAIRTTARREGDEYVVNGNKTWITNSLYGNTLALLVKTDPKAEPRHRGMSLLLIEKGPGFEVSRKLPKLGYKGIDTCELTFTDFRVPVSRLIGGVEGRGFKQILNGLELGRINVAARGVGIAQAALDESVSYSQQRKTFGKPICEHQAIALKLGEMATRVHAARLLTDAAARAFDRGERCDMEAGMAKYFATEAGLENATEAMRIHGAYGYSKEFNVERLYRDAPLLVIGEGTNEMQRIIIAKQLIERNPV</sequence>
<dbReference type="InterPro" id="IPR046373">
    <property type="entry name" value="Acyl-CoA_Oxase/DH_mid-dom_sf"/>
</dbReference>
<dbReference type="PANTHER" id="PTHR43884">
    <property type="entry name" value="ACYL-COA DEHYDROGENASE"/>
    <property type="match status" value="1"/>
</dbReference>
<evidence type="ECO:0000313" key="9">
    <source>
        <dbReference type="EMBL" id="SAL48557.1"/>
    </source>
</evidence>
<keyword evidence="10" id="KW-1185">Reference proteome</keyword>
<dbReference type="Pfam" id="PF00441">
    <property type="entry name" value="Acyl-CoA_dh_1"/>
    <property type="match status" value="1"/>
</dbReference>
<dbReference type="InterPro" id="IPR013786">
    <property type="entry name" value="AcylCoA_DH/ox_N"/>
</dbReference>
<dbReference type="InterPro" id="IPR036250">
    <property type="entry name" value="AcylCo_DH-like_C"/>
</dbReference>
<dbReference type="InterPro" id="IPR037069">
    <property type="entry name" value="AcylCoA_DH/ox_N_sf"/>
</dbReference>
<dbReference type="InterPro" id="IPR006091">
    <property type="entry name" value="Acyl-CoA_Oxase/DH_mid-dom"/>
</dbReference>
<dbReference type="PIRSF" id="PIRSF016578">
    <property type="entry name" value="HsaA"/>
    <property type="match status" value="1"/>
</dbReference>
<evidence type="ECO:0000259" key="8">
    <source>
        <dbReference type="Pfam" id="PF02771"/>
    </source>
</evidence>
<dbReference type="Gene3D" id="2.40.110.10">
    <property type="entry name" value="Butyryl-CoA Dehydrogenase, subunit A, domain 2"/>
    <property type="match status" value="1"/>
</dbReference>
<comment type="cofactor">
    <cofactor evidence="1">
        <name>FAD</name>
        <dbReference type="ChEBI" id="CHEBI:57692"/>
    </cofactor>
</comment>
<comment type="similarity">
    <text evidence="2">Belongs to the acyl-CoA dehydrogenase family.</text>
</comment>
<name>A0A158HWM7_9BURK</name>
<dbReference type="SUPFAM" id="SSF47203">
    <property type="entry name" value="Acyl-CoA dehydrogenase C-terminal domain-like"/>
    <property type="match status" value="1"/>
</dbReference>
<feature type="domain" description="Acyl-CoA oxidase/dehydrogenase middle" evidence="7">
    <location>
        <begin position="129"/>
        <end position="223"/>
    </location>
</feature>
<gene>
    <name evidence="9" type="ORF">AWB65_03906</name>
</gene>
<evidence type="ECO:0000259" key="7">
    <source>
        <dbReference type="Pfam" id="PF02770"/>
    </source>
</evidence>
<dbReference type="GO" id="GO:0003995">
    <property type="term" value="F:acyl-CoA dehydrogenase activity"/>
    <property type="evidence" value="ECO:0007669"/>
    <property type="project" value="TreeGrafter"/>
</dbReference>
<accession>A0A158HWM7</accession>
<comment type="caution">
    <text evidence="9">The sequence shown here is derived from an EMBL/GenBank/DDBJ whole genome shotgun (WGS) entry which is preliminary data.</text>
</comment>
<evidence type="ECO:0000259" key="6">
    <source>
        <dbReference type="Pfam" id="PF00441"/>
    </source>
</evidence>
<evidence type="ECO:0000256" key="2">
    <source>
        <dbReference type="ARBA" id="ARBA00009347"/>
    </source>
</evidence>
<reference evidence="9" key="1">
    <citation type="submission" date="2016-01" db="EMBL/GenBank/DDBJ databases">
        <authorList>
            <person name="Peeters C."/>
        </authorList>
    </citation>
    <scope>NUCLEOTIDE SEQUENCE [LARGE SCALE GENOMIC DNA]</scope>
    <source>
        <strain evidence="9">LMG 22934</strain>
    </source>
</reference>
<dbReference type="Pfam" id="PF02770">
    <property type="entry name" value="Acyl-CoA_dh_M"/>
    <property type="match status" value="1"/>
</dbReference>
<proteinExistence type="inferred from homology"/>
<dbReference type="FunFam" id="1.20.140.10:FF:000001">
    <property type="entry name" value="Acyl-CoA dehydrogenase"/>
    <property type="match status" value="1"/>
</dbReference>
<feature type="domain" description="Acyl-CoA dehydrogenase/oxidase N-terminal" evidence="8">
    <location>
        <begin position="14"/>
        <end position="124"/>
    </location>
</feature>
<keyword evidence="5" id="KW-0560">Oxidoreductase</keyword>
<dbReference type="FunFam" id="2.40.110.10:FF:000002">
    <property type="entry name" value="Acyl-CoA dehydrogenase fadE12"/>
    <property type="match status" value="1"/>
</dbReference>
<dbReference type="InterPro" id="IPR009100">
    <property type="entry name" value="AcylCoA_DH/oxidase_NM_dom_sf"/>
</dbReference>
<dbReference type="SUPFAM" id="SSF56645">
    <property type="entry name" value="Acyl-CoA dehydrogenase NM domain-like"/>
    <property type="match status" value="1"/>
</dbReference>
<evidence type="ECO:0000256" key="5">
    <source>
        <dbReference type="ARBA" id="ARBA00023002"/>
    </source>
</evidence>
<dbReference type="Proteomes" id="UP000054977">
    <property type="component" value="Unassembled WGS sequence"/>
</dbReference>
<dbReference type="OrthoDB" id="7807987at2"/>
<dbReference type="EMBL" id="FCNW02000021">
    <property type="protein sequence ID" value="SAL48557.1"/>
    <property type="molecule type" value="Genomic_DNA"/>
</dbReference>
<feature type="domain" description="Acyl-CoA dehydrogenase/oxidase C-terminal" evidence="6">
    <location>
        <begin position="237"/>
        <end position="385"/>
    </location>
</feature>